<keyword evidence="1" id="KW-0805">Transcription regulation</keyword>
<evidence type="ECO:0000256" key="4">
    <source>
        <dbReference type="SAM" id="MobiDB-lite"/>
    </source>
</evidence>
<organism evidence="6 7">
    <name type="scientific">Kroppenstedtia eburnea</name>
    <dbReference type="NCBI Taxonomy" id="714067"/>
    <lineage>
        <taxon>Bacteria</taxon>
        <taxon>Bacillati</taxon>
        <taxon>Bacillota</taxon>
        <taxon>Bacilli</taxon>
        <taxon>Bacillales</taxon>
        <taxon>Thermoactinomycetaceae</taxon>
        <taxon>Kroppenstedtia</taxon>
    </lineage>
</organism>
<feature type="compositionally biased region" description="Basic and acidic residues" evidence="4">
    <location>
        <begin position="221"/>
        <end position="230"/>
    </location>
</feature>
<dbReference type="InterPro" id="IPR000524">
    <property type="entry name" value="Tscrpt_reg_HTH_GntR"/>
</dbReference>
<dbReference type="Proteomes" id="UP000186795">
    <property type="component" value="Unassembled WGS sequence"/>
</dbReference>
<feature type="domain" description="HTH gntR-type" evidence="5">
    <location>
        <begin position="13"/>
        <end position="80"/>
    </location>
</feature>
<reference evidence="7" key="1">
    <citation type="submission" date="2017-01" db="EMBL/GenBank/DDBJ databases">
        <authorList>
            <person name="Varghese N."/>
            <person name="Submissions S."/>
        </authorList>
    </citation>
    <scope>NUCLEOTIDE SEQUENCE [LARGE SCALE GENOMIC DNA]</scope>
    <source>
        <strain evidence="7">DSM 45196</strain>
    </source>
</reference>
<dbReference type="EMBL" id="FTOD01000015">
    <property type="protein sequence ID" value="SIT14618.1"/>
    <property type="molecule type" value="Genomic_DNA"/>
</dbReference>
<accession>A0A1N7PVI8</accession>
<dbReference type="InterPro" id="IPR008920">
    <property type="entry name" value="TF_FadR/GntR_C"/>
</dbReference>
<evidence type="ECO:0000256" key="3">
    <source>
        <dbReference type="ARBA" id="ARBA00023163"/>
    </source>
</evidence>
<dbReference type="SMART" id="SM00895">
    <property type="entry name" value="FCD"/>
    <property type="match status" value="1"/>
</dbReference>
<dbReference type="AlphaFoldDB" id="A0A1N7PVI8"/>
<name>A0A1N7PVI8_9BACL</name>
<dbReference type="RefSeq" id="WP_076526298.1">
    <property type="nucleotide sequence ID" value="NZ_CP048103.1"/>
</dbReference>
<dbReference type="InterPro" id="IPR011711">
    <property type="entry name" value="GntR_C"/>
</dbReference>
<dbReference type="PANTHER" id="PTHR43537">
    <property type="entry name" value="TRANSCRIPTIONAL REGULATOR, GNTR FAMILY"/>
    <property type="match status" value="1"/>
</dbReference>
<evidence type="ECO:0000313" key="6">
    <source>
        <dbReference type="EMBL" id="SIT14618.1"/>
    </source>
</evidence>
<evidence type="ECO:0000313" key="7">
    <source>
        <dbReference type="Proteomes" id="UP000186795"/>
    </source>
</evidence>
<dbReference type="SUPFAM" id="SSF48008">
    <property type="entry name" value="GntR ligand-binding domain-like"/>
    <property type="match status" value="1"/>
</dbReference>
<keyword evidence="2 6" id="KW-0238">DNA-binding</keyword>
<keyword evidence="3" id="KW-0804">Transcription</keyword>
<feature type="region of interest" description="Disordered" evidence="4">
    <location>
        <begin position="194"/>
        <end position="230"/>
    </location>
</feature>
<dbReference type="InterPro" id="IPR036390">
    <property type="entry name" value="WH_DNA-bd_sf"/>
</dbReference>
<dbReference type="PROSITE" id="PS50949">
    <property type="entry name" value="HTH_GNTR"/>
    <property type="match status" value="1"/>
</dbReference>
<dbReference type="SMART" id="SM00345">
    <property type="entry name" value="HTH_GNTR"/>
    <property type="match status" value="1"/>
</dbReference>
<dbReference type="GO" id="GO:0003700">
    <property type="term" value="F:DNA-binding transcription factor activity"/>
    <property type="evidence" value="ECO:0007669"/>
    <property type="project" value="InterPro"/>
</dbReference>
<proteinExistence type="predicted"/>
<dbReference type="Pfam" id="PF00392">
    <property type="entry name" value="GntR"/>
    <property type="match status" value="1"/>
</dbReference>
<gene>
    <name evidence="6" type="ORF">SAMN05421790_1155</name>
</gene>
<dbReference type="GO" id="GO:0003677">
    <property type="term" value="F:DNA binding"/>
    <property type="evidence" value="ECO:0007669"/>
    <property type="project" value="UniProtKB-KW"/>
</dbReference>
<protein>
    <submittedName>
        <fullName evidence="6">DNA-binding transcriptional regulator, GntR family</fullName>
    </submittedName>
</protein>
<dbReference type="PANTHER" id="PTHR43537:SF5">
    <property type="entry name" value="UXU OPERON TRANSCRIPTIONAL REGULATOR"/>
    <property type="match status" value="1"/>
</dbReference>
<dbReference type="Gene3D" id="1.10.10.10">
    <property type="entry name" value="Winged helix-like DNA-binding domain superfamily/Winged helix DNA-binding domain"/>
    <property type="match status" value="1"/>
</dbReference>
<dbReference type="Pfam" id="PF07729">
    <property type="entry name" value="FCD"/>
    <property type="match status" value="1"/>
</dbReference>
<dbReference type="OrthoDB" id="574518at2"/>
<evidence type="ECO:0000256" key="2">
    <source>
        <dbReference type="ARBA" id="ARBA00023125"/>
    </source>
</evidence>
<keyword evidence="7" id="KW-1185">Reference proteome</keyword>
<evidence type="ECO:0000259" key="5">
    <source>
        <dbReference type="PROSITE" id="PS50949"/>
    </source>
</evidence>
<dbReference type="InterPro" id="IPR036388">
    <property type="entry name" value="WH-like_DNA-bd_sf"/>
</dbReference>
<dbReference type="Gene3D" id="1.20.120.530">
    <property type="entry name" value="GntR ligand-binding domain-like"/>
    <property type="match status" value="1"/>
</dbReference>
<dbReference type="SUPFAM" id="SSF46785">
    <property type="entry name" value="Winged helix' DNA-binding domain"/>
    <property type="match status" value="1"/>
</dbReference>
<sequence>MPELDIGSVIKKETMHQAAYKQLKHAILSGKLTPDHFYTETDFAHVLNISRTPVREAVKDLIHDNLLLSVPRKGLKVREFTESEVEQIFLVRKAIESQVIGQLLKTVTEERISFLENLVEDQKRAIETDDRIAFIRLDQKFHHQMIRFVHYELIEELIIKLHNLTRLIGHQAIKKQGRREEVIREHQEILESLKRGDSDQAKQAMVTHLENTQQSYRMVKTKSDDRRDSK</sequence>
<evidence type="ECO:0000256" key="1">
    <source>
        <dbReference type="ARBA" id="ARBA00023015"/>
    </source>
</evidence>